<organism evidence="1 2">
    <name type="scientific">Malurus cyaneus samueli</name>
    <dbReference type="NCBI Taxonomy" id="2593467"/>
    <lineage>
        <taxon>Eukaryota</taxon>
        <taxon>Metazoa</taxon>
        <taxon>Chordata</taxon>
        <taxon>Craniata</taxon>
        <taxon>Vertebrata</taxon>
        <taxon>Euteleostomi</taxon>
        <taxon>Archelosauria</taxon>
        <taxon>Archosauria</taxon>
        <taxon>Dinosauria</taxon>
        <taxon>Saurischia</taxon>
        <taxon>Theropoda</taxon>
        <taxon>Coelurosauria</taxon>
        <taxon>Aves</taxon>
        <taxon>Neognathae</taxon>
        <taxon>Neoaves</taxon>
        <taxon>Telluraves</taxon>
        <taxon>Australaves</taxon>
        <taxon>Passeriformes</taxon>
        <taxon>Meliphagoidea</taxon>
        <taxon>Maluridae</taxon>
        <taxon>Malurus</taxon>
    </lineage>
</organism>
<dbReference type="Proteomes" id="UP000694560">
    <property type="component" value="Unplaced"/>
</dbReference>
<evidence type="ECO:0000313" key="2">
    <source>
        <dbReference type="Proteomes" id="UP000694560"/>
    </source>
</evidence>
<evidence type="ECO:0000313" key="1">
    <source>
        <dbReference type="Ensembl" id="ENSMCSP00000016457.1"/>
    </source>
</evidence>
<name>A0A8C5U2C4_9PASS</name>
<reference evidence="1" key="1">
    <citation type="submission" date="2025-08" db="UniProtKB">
        <authorList>
            <consortium name="Ensembl"/>
        </authorList>
    </citation>
    <scope>IDENTIFICATION</scope>
</reference>
<proteinExistence type="predicted"/>
<sequence>TALNQVLRGDFTCTGVVNQLFKASKRIRSWPRVRGAAPSSLHGAGAPAAFSCCLLLGAALSGAAVSSTLPGQERSE</sequence>
<dbReference type="AlphaFoldDB" id="A0A8C5U2C4"/>
<accession>A0A8C5U2C4</accession>
<reference evidence="1" key="2">
    <citation type="submission" date="2025-09" db="UniProtKB">
        <authorList>
            <consortium name="Ensembl"/>
        </authorList>
    </citation>
    <scope>IDENTIFICATION</scope>
</reference>
<dbReference type="Ensembl" id="ENSMCST00000016876.1">
    <property type="protein sequence ID" value="ENSMCSP00000016457.1"/>
    <property type="gene ID" value="ENSMCSG00000011594.1"/>
</dbReference>
<protein>
    <submittedName>
        <fullName evidence="1">Uncharacterized protein</fullName>
    </submittedName>
</protein>
<keyword evidence="2" id="KW-1185">Reference proteome</keyword>